<reference evidence="1" key="1">
    <citation type="submission" date="2021-06" db="EMBL/GenBank/DDBJ databases">
        <authorList>
            <person name="Kallberg Y."/>
            <person name="Tangrot J."/>
            <person name="Rosling A."/>
        </authorList>
    </citation>
    <scope>NUCLEOTIDE SEQUENCE</scope>
    <source>
        <strain evidence="1">28 12/20/2015</strain>
    </source>
</reference>
<proteinExistence type="predicted"/>
<protein>
    <submittedName>
        <fullName evidence="1">13084_t:CDS:1</fullName>
    </submittedName>
</protein>
<sequence length="178" mass="20243">SYKDDSDCILGHICALSPPNKGSCIYFCHNNSDCFSSQCDQKTSQDYPHWLCTCKNDYDCYIPPDRSKAVCDLTHHCVGTRSKNMMCRGDDCTDFASQVLHAGGLPMDDQWWLKKKRLQADQVRPGDIVQYHNPSIGWHHSAIIVDGSFKVVYHSTNTCDNTDSALLKSNNNDRRRYL</sequence>
<accession>A0ACA9QTE1</accession>
<feature type="non-terminal residue" evidence="1">
    <location>
        <position position="178"/>
    </location>
</feature>
<dbReference type="Proteomes" id="UP000789366">
    <property type="component" value="Unassembled WGS sequence"/>
</dbReference>
<gene>
    <name evidence="1" type="ORF">SPELUC_LOCUS15056</name>
</gene>
<dbReference type="EMBL" id="CAJVPW010047613">
    <property type="protein sequence ID" value="CAG8759778.1"/>
    <property type="molecule type" value="Genomic_DNA"/>
</dbReference>
<name>A0ACA9QTE1_9GLOM</name>
<feature type="non-terminal residue" evidence="1">
    <location>
        <position position="1"/>
    </location>
</feature>
<comment type="caution">
    <text evidence="1">The sequence shown here is derived from an EMBL/GenBank/DDBJ whole genome shotgun (WGS) entry which is preliminary data.</text>
</comment>
<evidence type="ECO:0000313" key="1">
    <source>
        <dbReference type="EMBL" id="CAG8759778.1"/>
    </source>
</evidence>
<organism evidence="1 2">
    <name type="scientific">Cetraspora pellucida</name>
    <dbReference type="NCBI Taxonomy" id="1433469"/>
    <lineage>
        <taxon>Eukaryota</taxon>
        <taxon>Fungi</taxon>
        <taxon>Fungi incertae sedis</taxon>
        <taxon>Mucoromycota</taxon>
        <taxon>Glomeromycotina</taxon>
        <taxon>Glomeromycetes</taxon>
        <taxon>Diversisporales</taxon>
        <taxon>Gigasporaceae</taxon>
        <taxon>Cetraspora</taxon>
    </lineage>
</organism>
<evidence type="ECO:0000313" key="2">
    <source>
        <dbReference type="Proteomes" id="UP000789366"/>
    </source>
</evidence>
<keyword evidence="2" id="KW-1185">Reference proteome</keyword>